<protein>
    <recommendedName>
        <fullName evidence="3">Fibronectin type-III domain-containing protein</fullName>
    </recommendedName>
</protein>
<sequence length="260" mass="26259">MRLVLPSFGIDATFTPSAGKLTGPFKAEPVLDLASLDASAYAWSPSEEGTAPPLPDASSPAPAAVPTGVAYQAIRTSTGGQVTGLAARFTANPVAGRIDLVLIGRFRAAGTGEWADMASQDGAAVAGPLDDGGQYEAQVAWLSSTSIGDWGDTIPFTLAADTTPTGAPAGFAVTGGPGQARFAFTAPNAANFASARLYRSTTTSFANAVAVKTFNGAPNQAFDGTDARPAGTWTYWVRAFNASGFGDASSTAGPITVTVA</sequence>
<accession>A0ABU0HS59</accession>
<organism evidence="1 2">
    <name type="scientific">Methylobacterium persicinum</name>
    <dbReference type="NCBI Taxonomy" id="374426"/>
    <lineage>
        <taxon>Bacteria</taxon>
        <taxon>Pseudomonadati</taxon>
        <taxon>Pseudomonadota</taxon>
        <taxon>Alphaproteobacteria</taxon>
        <taxon>Hyphomicrobiales</taxon>
        <taxon>Methylobacteriaceae</taxon>
        <taxon>Methylobacterium</taxon>
    </lineage>
</organism>
<evidence type="ECO:0000313" key="1">
    <source>
        <dbReference type="EMBL" id="MDQ0444673.1"/>
    </source>
</evidence>
<gene>
    <name evidence="1" type="ORF">QO016_004190</name>
</gene>
<name>A0ABU0HS59_9HYPH</name>
<proteinExistence type="predicted"/>
<comment type="caution">
    <text evidence="1">The sequence shown here is derived from an EMBL/GenBank/DDBJ whole genome shotgun (WGS) entry which is preliminary data.</text>
</comment>
<dbReference type="InterPro" id="IPR013783">
    <property type="entry name" value="Ig-like_fold"/>
</dbReference>
<dbReference type="Proteomes" id="UP001236369">
    <property type="component" value="Unassembled WGS sequence"/>
</dbReference>
<evidence type="ECO:0000313" key="2">
    <source>
        <dbReference type="Proteomes" id="UP001236369"/>
    </source>
</evidence>
<keyword evidence="2" id="KW-1185">Reference proteome</keyword>
<dbReference type="Gene3D" id="2.60.40.10">
    <property type="entry name" value="Immunoglobulins"/>
    <property type="match status" value="1"/>
</dbReference>
<dbReference type="RefSeq" id="WP_238249391.1">
    <property type="nucleotide sequence ID" value="NZ_BPQX01000030.1"/>
</dbReference>
<reference evidence="1 2" key="1">
    <citation type="submission" date="2023-07" db="EMBL/GenBank/DDBJ databases">
        <title>Genomic Encyclopedia of Type Strains, Phase IV (KMG-IV): sequencing the most valuable type-strain genomes for metagenomic binning, comparative biology and taxonomic classification.</title>
        <authorList>
            <person name="Goeker M."/>
        </authorList>
    </citation>
    <scope>NUCLEOTIDE SEQUENCE [LARGE SCALE GENOMIC DNA]</scope>
    <source>
        <strain evidence="1 2">DSM 19562</strain>
    </source>
</reference>
<dbReference type="EMBL" id="JAUSVV010000014">
    <property type="protein sequence ID" value="MDQ0444673.1"/>
    <property type="molecule type" value="Genomic_DNA"/>
</dbReference>
<evidence type="ECO:0008006" key="3">
    <source>
        <dbReference type="Google" id="ProtNLM"/>
    </source>
</evidence>